<keyword evidence="2" id="KW-1185">Reference proteome</keyword>
<evidence type="ECO:0000313" key="2">
    <source>
        <dbReference type="Proteomes" id="UP001597546"/>
    </source>
</evidence>
<dbReference type="EMBL" id="JBHULV010000017">
    <property type="protein sequence ID" value="MFD2731254.1"/>
    <property type="molecule type" value="Genomic_DNA"/>
</dbReference>
<organism evidence="1 2">
    <name type="scientific">Pedobacter alpinus</name>
    <dbReference type="NCBI Taxonomy" id="1590643"/>
    <lineage>
        <taxon>Bacteria</taxon>
        <taxon>Pseudomonadati</taxon>
        <taxon>Bacteroidota</taxon>
        <taxon>Sphingobacteriia</taxon>
        <taxon>Sphingobacteriales</taxon>
        <taxon>Sphingobacteriaceae</taxon>
        <taxon>Pedobacter</taxon>
    </lineage>
</organism>
<evidence type="ECO:0000313" key="1">
    <source>
        <dbReference type="EMBL" id="MFD2731254.1"/>
    </source>
</evidence>
<proteinExistence type="predicted"/>
<name>A0ABW5TQF0_9SPHI</name>
<comment type="caution">
    <text evidence="1">The sequence shown here is derived from an EMBL/GenBank/DDBJ whole genome shotgun (WGS) entry which is preliminary data.</text>
</comment>
<gene>
    <name evidence="1" type="ORF">ACFSSE_06005</name>
</gene>
<dbReference type="RefSeq" id="WP_379041086.1">
    <property type="nucleotide sequence ID" value="NZ_JBHSKW010000007.1"/>
</dbReference>
<evidence type="ECO:0008006" key="3">
    <source>
        <dbReference type="Google" id="ProtNLM"/>
    </source>
</evidence>
<accession>A0ABW5TQF0</accession>
<protein>
    <recommendedName>
        <fullName evidence="3">Adenylosuccinate lyase</fullName>
    </recommendedName>
</protein>
<dbReference type="Proteomes" id="UP001597546">
    <property type="component" value="Unassembled WGS sequence"/>
</dbReference>
<reference evidence="2" key="1">
    <citation type="journal article" date="2019" name="Int. J. Syst. Evol. Microbiol.">
        <title>The Global Catalogue of Microorganisms (GCM) 10K type strain sequencing project: providing services to taxonomists for standard genome sequencing and annotation.</title>
        <authorList>
            <consortium name="The Broad Institute Genomics Platform"/>
            <consortium name="The Broad Institute Genome Sequencing Center for Infectious Disease"/>
            <person name="Wu L."/>
            <person name="Ma J."/>
        </authorList>
    </citation>
    <scope>NUCLEOTIDE SEQUENCE [LARGE SCALE GENOMIC DNA]</scope>
    <source>
        <strain evidence="2">KCTC 42456</strain>
    </source>
</reference>
<sequence>MDVETLANKFSKKINLEDVKKLTALTLNREISINDLFSLCLYQHQQIAFRASWVLENVADSTVNVFEEVVPQFLNAYPQIKNLSVKRHFTKIMMMLYKTNRLNEQNFNADLLEKSLTATFDWLLDPKTPLAVQCNALDLVFDFSKKENWVLEELKVILEKKLVTNSPALKSRSKRLLKRINSK</sequence>